<reference evidence="9 10" key="2">
    <citation type="journal article" date="2017" name="Genome Biol. Evol.">
        <title>Trajectories and Drivers of Genome Evolution in Surface-Associated Marine Phaeobacter.</title>
        <authorList>
            <person name="Freese H.M."/>
            <person name="Sikorski J."/>
            <person name="Bunk B."/>
            <person name="Scheuner C."/>
            <person name="Meier-Kolthoff J.P."/>
            <person name="Sproer C."/>
            <person name="Gram L."/>
            <person name="Overmann J."/>
        </authorList>
    </citation>
    <scope>NUCLEOTIDE SEQUENCE [LARGE SCALE GENOMIC DNA]</scope>
    <source>
        <strain evidence="9 10">P88</strain>
    </source>
</reference>
<dbReference type="Pfam" id="PF02796">
    <property type="entry name" value="HTH_7"/>
    <property type="match status" value="1"/>
</dbReference>
<dbReference type="GO" id="GO:0003677">
    <property type="term" value="F:DNA binding"/>
    <property type="evidence" value="ECO:0007669"/>
    <property type="project" value="UniProtKB-KW"/>
</dbReference>
<dbReference type="InterPro" id="IPR036162">
    <property type="entry name" value="Resolvase-like_N_sf"/>
</dbReference>
<evidence type="ECO:0000259" key="8">
    <source>
        <dbReference type="PROSITE" id="PS51736"/>
    </source>
</evidence>
<dbReference type="SMART" id="SM00857">
    <property type="entry name" value="Resolvase"/>
    <property type="match status" value="1"/>
</dbReference>
<dbReference type="GO" id="GO:0000150">
    <property type="term" value="F:DNA strand exchange activity"/>
    <property type="evidence" value="ECO:0007669"/>
    <property type="project" value="UniProtKB-KW"/>
</dbReference>
<gene>
    <name evidence="9" type="ORF">PhaeoP88_03476</name>
</gene>
<dbReference type="AlphaFoldDB" id="A0A2I7KDX3"/>
<evidence type="ECO:0000313" key="9">
    <source>
        <dbReference type="EMBL" id="AUR00797.1"/>
    </source>
</evidence>
<dbReference type="CDD" id="cd03768">
    <property type="entry name" value="SR_ResInv"/>
    <property type="match status" value="1"/>
</dbReference>
<organism evidence="9 10">
    <name type="scientific">Phaeobacter inhibens</name>
    <dbReference type="NCBI Taxonomy" id="221822"/>
    <lineage>
        <taxon>Bacteria</taxon>
        <taxon>Pseudomonadati</taxon>
        <taxon>Pseudomonadota</taxon>
        <taxon>Alphaproteobacteria</taxon>
        <taxon>Rhodobacterales</taxon>
        <taxon>Roseobacteraceae</taxon>
        <taxon>Phaeobacter</taxon>
    </lineage>
</organism>
<dbReference type="PANTHER" id="PTHR30461:SF2">
    <property type="entry name" value="SERINE RECOMBINASE PINE-RELATED"/>
    <property type="match status" value="1"/>
</dbReference>
<evidence type="ECO:0000256" key="6">
    <source>
        <dbReference type="PIRSR" id="PIRSR606118-50"/>
    </source>
</evidence>
<dbReference type="InterPro" id="IPR050639">
    <property type="entry name" value="SSR_resolvase"/>
</dbReference>
<dbReference type="InterPro" id="IPR009057">
    <property type="entry name" value="Homeodomain-like_sf"/>
</dbReference>
<dbReference type="GO" id="GO:0015074">
    <property type="term" value="P:DNA integration"/>
    <property type="evidence" value="ECO:0007669"/>
    <property type="project" value="UniProtKB-KW"/>
</dbReference>
<keyword evidence="2" id="KW-0229">DNA integration</keyword>
<dbReference type="Proteomes" id="UP000236447">
    <property type="component" value="Chromosome"/>
</dbReference>
<protein>
    <submittedName>
        <fullName evidence="9">Resolvase</fullName>
    </submittedName>
</protein>
<dbReference type="InterPro" id="IPR006118">
    <property type="entry name" value="Recombinase_CS"/>
</dbReference>
<dbReference type="SUPFAM" id="SSF53041">
    <property type="entry name" value="Resolvase-like"/>
    <property type="match status" value="1"/>
</dbReference>
<evidence type="ECO:0000256" key="5">
    <source>
        <dbReference type="ARBA" id="ARBA00023172"/>
    </source>
</evidence>
<dbReference type="CDD" id="cd00569">
    <property type="entry name" value="HTH_Hin_like"/>
    <property type="match status" value="1"/>
</dbReference>
<feature type="domain" description="Resolvase/invertase-type recombinase catalytic" evidence="8">
    <location>
        <begin position="1"/>
        <end position="134"/>
    </location>
</feature>
<keyword evidence="5" id="KW-0233">DNA recombination</keyword>
<sequence length="184" mass="20141">MLVGYARVSTGAQNLDGQIDRLREAGCDRIFEEVASGAKVDRPVLEEALSYCRAGDTFVCLSLSRVARSVQHLIQIVADFEERDIGFKSLTETIDTTTPAGRMLFTVMAACSQMERDLLVERTNIGLQAARKRGRLGGRPKKMSDVQIASAKDMFAKEIPAAEIASAFGVSVPTLYRTIPAKNR</sequence>
<reference evidence="9 10" key="1">
    <citation type="journal article" date="2017" name="Front. Microbiol.">
        <title>Phaeobacter piscinae sp. nov., a species of the Roseobacter group and potential aquaculture probiont.</title>
        <authorList>
            <person name="Sonnenschein E.C."/>
            <person name="Phippen C.B.W."/>
            <person name="Nielsen K.F."/>
            <person name="Mateiu R.V."/>
            <person name="Melchiorsen J."/>
            <person name="Gram L."/>
            <person name="Overmann J."/>
            <person name="Freese H.M."/>
        </authorList>
    </citation>
    <scope>NUCLEOTIDE SEQUENCE [LARGE SCALE GENOMIC DNA]</scope>
    <source>
        <strain evidence="9 10">P88</strain>
    </source>
</reference>
<dbReference type="RefSeq" id="WP_102884189.1">
    <property type="nucleotide sequence ID" value="NZ_CP010725.1"/>
</dbReference>
<dbReference type="Pfam" id="PF00239">
    <property type="entry name" value="Resolvase"/>
    <property type="match status" value="1"/>
</dbReference>
<keyword evidence="4" id="KW-0238">DNA-binding</keyword>
<dbReference type="FunFam" id="3.40.50.1390:FF:000001">
    <property type="entry name" value="DNA recombinase"/>
    <property type="match status" value="1"/>
</dbReference>
<evidence type="ECO:0000256" key="3">
    <source>
        <dbReference type="ARBA" id="ARBA00023100"/>
    </source>
</evidence>
<dbReference type="PANTHER" id="PTHR30461">
    <property type="entry name" value="DNA-INVERTASE FROM LAMBDOID PROPHAGE"/>
    <property type="match status" value="1"/>
</dbReference>
<comment type="similarity">
    <text evidence="1">Belongs to the site-specific recombinase resolvase family.</text>
</comment>
<dbReference type="InterPro" id="IPR006119">
    <property type="entry name" value="Resolv_N"/>
</dbReference>
<evidence type="ECO:0000256" key="2">
    <source>
        <dbReference type="ARBA" id="ARBA00022908"/>
    </source>
</evidence>
<dbReference type="PROSITE" id="PS51736">
    <property type="entry name" value="RECOMBINASES_3"/>
    <property type="match status" value="1"/>
</dbReference>
<evidence type="ECO:0000313" key="10">
    <source>
        <dbReference type="Proteomes" id="UP000236447"/>
    </source>
</evidence>
<name>A0A2I7KDX3_9RHOB</name>
<evidence type="ECO:0000256" key="4">
    <source>
        <dbReference type="ARBA" id="ARBA00023125"/>
    </source>
</evidence>
<evidence type="ECO:0000256" key="7">
    <source>
        <dbReference type="PROSITE-ProRule" id="PRU10137"/>
    </source>
</evidence>
<feature type="active site" description="O-(5'-phospho-DNA)-serine intermediate" evidence="6 7">
    <location>
        <position position="9"/>
    </location>
</feature>
<accession>A0A2I7KDX3</accession>
<dbReference type="SUPFAM" id="SSF46689">
    <property type="entry name" value="Homeodomain-like"/>
    <property type="match status" value="1"/>
</dbReference>
<evidence type="ECO:0000256" key="1">
    <source>
        <dbReference type="ARBA" id="ARBA00009913"/>
    </source>
</evidence>
<dbReference type="Gene3D" id="3.40.50.1390">
    <property type="entry name" value="Resolvase, N-terminal catalytic domain"/>
    <property type="match status" value="1"/>
</dbReference>
<proteinExistence type="inferred from homology"/>
<dbReference type="InterPro" id="IPR006120">
    <property type="entry name" value="Resolvase_HTH_dom"/>
</dbReference>
<dbReference type="EMBL" id="CP010725">
    <property type="protein sequence ID" value="AUR00797.1"/>
    <property type="molecule type" value="Genomic_DNA"/>
</dbReference>
<dbReference type="PROSITE" id="PS00397">
    <property type="entry name" value="RECOMBINASES_1"/>
    <property type="match status" value="1"/>
</dbReference>
<keyword evidence="3" id="KW-0230">DNA invertase</keyword>
<dbReference type="Gene3D" id="1.10.10.60">
    <property type="entry name" value="Homeodomain-like"/>
    <property type="match status" value="1"/>
</dbReference>